<comment type="cofactor">
    <cofactor evidence="11">
        <name>Zn(2+)</name>
        <dbReference type="ChEBI" id="CHEBI:29105"/>
    </cofactor>
    <text evidence="11">Binds 1 zinc ion per subunit.</text>
</comment>
<keyword evidence="3 11" id="KW-0479">Metal-binding</keyword>
<dbReference type="GO" id="GO:0008270">
    <property type="term" value="F:zinc ion binding"/>
    <property type="evidence" value="ECO:0007669"/>
    <property type="project" value="UniProtKB-UniRule"/>
</dbReference>
<evidence type="ECO:0000256" key="2">
    <source>
        <dbReference type="ARBA" id="ARBA00022598"/>
    </source>
</evidence>
<feature type="binding site" evidence="11">
    <location>
        <position position="225"/>
    </location>
    <ligand>
        <name>Zn(2+)</name>
        <dbReference type="ChEBI" id="CHEBI:29105"/>
    </ligand>
</feature>
<dbReference type="PANTHER" id="PTHR42914:SF1">
    <property type="entry name" value="7-CYANO-7-DEAZAGUANINE SYNTHASE"/>
    <property type="match status" value="1"/>
</dbReference>
<dbReference type="GO" id="GO:0005524">
    <property type="term" value="F:ATP binding"/>
    <property type="evidence" value="ECO:0007669"/>
    <property type="project" value="UniProtKB-UniRule"/>
</dbReference>
<dbReference type="UniPathway" id="UPA00391"/>
<dbReference type="GO" id="GO:0016879">
    <property type="term" value="F:ligase activity, forming carbon-nitrogen bonds"/>
    <property type="evidence" value="ECO:0007669"/>
    <property type="project" value="UniProtKB-UniRule"/>
</dbReference>
<evidence type="ECO:0000256" key="7">
    <source>
        <dbReference type="ARBA" id="ARBA00022840"/>
    </source>
</evidence>
<comment type="catalytic activity">
    <reaction evidence="10 11">
        <text>7-carboxy-7-carbaguanine + NH4(+) + 2 ATP = 7-cyano-7-carbaguanine + 2 AMP + 2 diphosphate + 2 H(+)</text>
        <dbReference type="Rhea" id="RHEA:27982"/>
        <dbReference type="ChEBI" id="CHEBI:15378"/>
        <dbReference type="ChEBI" id="CHEBI:28938"/>
        <dbReference type="ChEBI" id="CHEBI:30616"/>
        <dbReference type="ChEBI" id="CHEBI:33019"/>
        <dbReference type="ChEBI" id="CHEBI:45075"/>
        <dbReference type="ChEBI" id="CHEBI:61036"/>
        <dbReference type="ChEBI" id="CHEBI:456215"/>
        <dbReference type="EC" id="6.3.4.20"/>
    </reaction>
</comment>
<dbReference type="CDD" id="cd01995">
    <property type="entry name" value="QueC-like"/>
    <property type="match status" value="1"/>
</dbReference>
<dbReference type="PANTHER" id="PTHR42914">
    <property type="entry name" value="7-CYANO-7-DEAZAGUANINE SYNTHASE"/>
    <property type="match status" value="1"/>
</dbReference>
<comment type="similarity">
    <text evidence="8 11">Belongs to the QueC family.</text>
</comment>
<dbReference type="PIRSF" id="PIRSF006293">
    <property type="entry name" value="ExsB"/>
    <property type="match status" value="1"/>
</dbReference>
<dbReference type="HAMAP" id="MF_01633">
    <property type="entry name" value="QueC"/>
    <property type="match status" value="1"/>
</dbReference>
<keyword evidence="7 11" id="KW-0067">ATP-binding</keyword>
<dbReference type="OrthoDB" id="9789567at2"/>
<dbReference type="InterPro" id="IPR018317">
    <property type="entry name" value="QueC"/>
</dbReference>
<organism evidence="12 13">
    <name type="scientific">Marinicauda salina</name>
    <dbReference type="NCBI Taxonomy" id="2135793"/>
    <lineage>
        <taxon>Bacteria</taxon>
        <taxon>Pseudomonadati</taxon>
        <taxon>Pseudomonadota</taxon>
        <taxon>Alphaproteobacteria</taxon>
        <taxon>Maricaulales</taxon>
        <taxon>Maricaulaceae</taxon>
        <taxon>Marinicauda</taxon>
    </lineage>
</organism>
<evidence type="ECO:0000256" key="5">
    <source>
        <dbReference type="ARBA" id="ARBA00022785"/>
    </source>
</evidence>
<dbReference type="EC" id="6.3.4.20" evidence="9 11"/>
<gene>
    <name evidence="11 12" type="primary">queC</name>
    <name evidence="12" type="ORF">DDZ18_11020</name>
</gene>
<evidence type="ECO:0000313" key="13">
    <source>
        <dbReference type="Proteomes" id="UP000245168"/>
    </source>
</evidence>
<keyword evidence="4 11" id="KW-0547">Nucleotide-binding</keyword>
<evidence type="ECO:0000256" key="9">
    <source>
        <dbReference type="ARBA" id="ARBA00039149"/>
    </source>
</evidence>
<dbReference type="SUPFAM" id="SSF52402">
    <property type="entry name" value="Adenine nucleotide alpha hydrolases-like"/>
    <property type="match status" value="1"/>
</dbReference>
<keyword evidence="13" id="KW-1185">Reference proteome</keyword>
<dbReference type="EMBL" id="QEXV01000005">
    <property type="protein sequence ID" value="PWE16730.1"/>
    <property type="molecule type" value="Genomic_DNA"/>
</dbReference>
<evidence type="ECO:0000256" key="3">
    <source>
        <dbReference type="ARBA" id="ARBA00022723"/>
    </source>
</evidence>
<dbReference type="AlphaFoldDB" id="A0A2U2BRU2"/>
<evidence type="ECO:0000256" key="4">
    <source>
        <dbReference type="ARBA" id="ARBA00022741"/>
    </source>
</evidence>
<feature type="binding site" evidence="11">
    <location>
        <begin position="16"/>
        <end position="26"/>
    </location>
    <ligand>
        <name>ATP</name>
        <dbReference type="ChEBI" id="CHEBI:30616"/>
    </ligand>
</feature>
<proteinExistence type="inferred from homology"/>
<dbReference type="Gene3D" id="3.40.50.620">
    <property type="entry name" value="HUPs"/>
    <property type="match status" value="1"/>
</dbReference>
<keyword evidence="6 11" id="KW-0862">Zinc</keyword>
<dbReference type="RefSeq" id="WP_109253453.1">
    <property type="nucleotide sequence ID" value="NZ_QEXV01000005.1"/>
</dbReference>
<evidence type="ECO:0000256" key="6">
    <source>
        <dbReference type="ARBA" id="ARBA00022833"/>
    </source>
</evidence>
<comment type="pathway">
    <text evidence="1 11">Purine metabolism; 7-cyano-7-deazaguanine biosynthesis.</text>
</comment>
<keyword evidence="2 11" id="KW-0436">Ligase</keyword>
<sequence length="241" mass="26031">MTDATSSPNRSALVLFSGGQDSATCLAWALDRYDAVETIGFDYGQRHAVEMGARESVREEIARRFPDWAGRLGPDIVVDLAGYGALADSALTTDRAIEMDAQGLPTTFVPARNLVFLAVAAAHAWRRGIETLVGGMCQTDYSGYPDCRAETIAAQQRALSLGLDAEMAVETPLMHLTKAETWALADELGGDSLVELIVADTHTCYRGERGVLHEWGYGCGDCPACELRARGWAEWRAEAAS</sequence>
<evidence type="ECO:0000256" key="11">
    <source>
        <dbReference type="HAMAP-Rule" id="MF_01633"/>
    </source>
</evidence>
<feature type="binding site" evidence="11">
    <location>
        <position position="222"/>
    </location>
    <ligand>
        <name>Zn(2+)</name>
        <dbReference type="ChEBI" id="CHEBI:29105"/>
    </ligand>
</feature>
<evidence type="ECO:0000256" key="8">
    <source>
        <dbReference type="ARBA" id="ARBA00037993"/>
    </source>
</evidence>
<dbReference type="Pfam" id="PF06508">
    <property type="entry name" value="QueC"/>
    <property type="match status" value="1"/>
</dbReference>
<comment type="caution">
    <text evidence="12">The sequence shown here is derived from an EMBL/GenBank/DDBJ whole genome shotgun (WGS) entry which is preliminary data.</text>
</comment>
<dbReference type="InterPro" id="IPR014729">
    <property type="entry name" value="Rossmann-like_a/b/a_fold"/>
</dbReference>
<evidence type="ECO:0000256" key="1">
    <source>
        <dbReference type="ARBA" id="ARBA00005061"/>
    </source>
</evidence>
<evidence type="ECO:0000313" key="12">
    <source>
        <dbReference type="EMBL" id="PWE16730.1"/>
    </source>
</evidence>
<feature type="binding site" evidence="11">
    <location>
        <position position="219"/>
    </location>
    <ligand>
        <name>Zn(2+)</name>
        <dbReference type="ChEBI" id="CHEBI:29105"/>
    </ligand>
</feature>
<keyword evidence="5 11" id="KW-0671">Queuosine biosynthesis</keyword>
<feature type="binding site" evidence="11">
    <location>
        <position position="204"/>
    </location>
    <ligand>
        <name>Zn(2+)</name>
        <dbReference type="ChEBI" id="CHEBI:29105"/>
    </ligand>
</feature>
<protein>
    <recommendedName>
        <fullName evidence="9 11">7-cyano-7-deazaguanine synthase</fullName>
        <ecNumber evidence="9 11">6.3.4.20</ecNumber>
    </recommendedName>
    <alternativeName>
        <fullName evidence="11">7-cyano-7-carbaguanine synthase</fullName>
    </alternativeName>
    <alternativeName>
        <fullName evidence="11">PreQ(0) synthase</fullName>
    </alternativeName>
    <alternativeName>
        <fullName evidence="11">Queuosine biosynthesis protein QueC</fullName>
    </alternativeName>
</protein>
<dbReference type="NCBIfam" id="TIGR00364">
    <property type="entry name" value="7-cyano-7-deazaguanine synthase QueC"/>
    <property type="match status" value="1"/>
</dbReference>
<reference evidence="13" key="1">
    <citation type="submission" date="2018-05" db="EMBL/GenBank/DDBJ databases">
        <authorList>
            <person name="Liu B.-T."/>
        </authorList>
    </citation>
    <scope>NUCLEOTIDE SEQUENCE [LARGE SCALE GENOMIC DNA]</scope>
    <source>
        <strain evidence="13">WD6-1</strain>
    </source>
</reference>
<dbReference type="GO" id="GO:0008616">
    <property type="term" value="P:tRNA queuosine(34) biosynthetic process"/>
    <property type="evidence" value="ECO:0007669"/>
    <property type="project" value="UniProtKB-UniRule"/>
</dbReference>
<name>A0A2U2BRU2_9PROT</name>
<dbReference type="Proteomes" id="UP000245168">
    <property type="component" value="Unassembled WGS sequence"/>
</dbReference>
<comment type="function">
    <text evidence="11">Catalyzes the ATP-dependent conversion of 7-carboxy-7-deazaguanine (CDG) to 7-cyano-7-deazaguanine (preQ(0)).</text>
</comment>
<accession>A0A2U2BRU2</accession>
<evidence type="ECO:0000256" key="10">
    <source>
        <dbReference type="ARBA" id="ARBA00047890"/>
    </source>
</evidence>